<keyword evidence="4" id="KW-1185">Reference proteome</keyword>
<evidence type="ECO:0000313" key="3">
    <source>
        <dbReference type="EMBL" id="PHN03954.1"/>
    </source>
</evidence>
<keyword evidence="2" id="KW-0378">Hydrolase</keyword>
<organism evidence="3 4">
    <name type="scientific">Flavilitoribacter nigricans (strain ATCC 23147 / DSM 23189 / NBRC 102662 / NCIMB 1420 / SS-2)</name>
    <name type="common">Lewinella nigricans</name>
    <dbReference type="NCBI Taxonomy" id="1122177"/>
    <lineage>
        <taxon>Bacteria</taxon>
        <taxon>Pseudomonadati</taxon>
        <taxon>Bacteroidota</taxon>
        <taxon>Saprospiria</taxon>
        <taxon>Saprospirales</taxon>
        <taxon>Lewinellaceae</taxon>
        <taxon>Flavilitoribacter</taxon>
    </lineage>
</organism>
<dbReference type="Proteomes" id="UP000223913">
    <property type="component" value="Unassembled WGS sequence"/>
</dbReference>
<evidence type="ECO:0000313" key="4">
    <source>
        <dbReference type="Proteomes" id="UP000223913"/>
    </source>
</evidence>
<dbReference type="PANTHER" id="PTHR30023">
    <property type="entry name" value="D-ALANYL-D-ALANINE CARBOXYPEPTIDASE"/>
    <property type="match status" value="1"/>
</dbReference>
<evidence type="ECO:0000256" key="1">
    <source>
        <dbReference type="ARBA" id="ARBA00006096"/>
    </source>
</evidence>
<accession>A0A2D0N627</accession>
<keyword evidence="3" id="KW-0121">Carboxypeptidase</keyword>
<dbReference type="GO" id="GO:0004185">
    <property type="term" value="F:serine-type carboxypeptidase activity"/>
    <property type="evidence" value="ECO:0007669"/>
    <property type="project" value="InterPro"/>
</dbReference>
<sequence>MKHRFLLLVCCLLTYGLWSQNPTQNAVDQLAKEAALQYGQLGVAVIDVQTGRVVASYDAEKSLIPASIQKVFTTASAIGLLGADFTFKTELQYGGKLGPDGVLQGNIYIRGYGDPTLGSDQMEEAADLPEVMEKMRISVQQKGIRRIEGRVVGDPTWLGTEVNGRGWPWVDLGNYYGAGAWGLNIHENLYYLRFQQRSRLGDTPPIVEVEPAIPGLEFRNELSSAGANTGDNAYIYGAPRTYDRTVRGTIPVGSRIFSIKGSIPDPPLFAAQHLQQQLQSVGIISSDKALNYWDLPPAESHGNDRQLLYTHFSPALSEIVQRANMKSVNLYCEALIRAIGQERGDEGSPDGGIEAAEAFWKDRGLPADGCFFQDGSGLARTNAATSLFFARLLTKIARDERIYKPMYNSLPIAGQSGGMRYALRGTGAAGKVRAKTGTLNRVRSLAGYITARSGRQLAFCIITNNFTGSGGVMRKKMENLILKIWESN</sequence>
<name>A0A2D0N627_FLAN2</name>
<dbReference type="InterPro" id="IPR012338">
    <property type="entry name" value="Beta-lactam/transpept-like"/>
</dbReference>
<dbReference type="AlphaFoldDB" id="A0A2D0N627"/>
<comment type="similarity">
    <text evidence="1">Belongs to the peptidase S13 family.</text>
</comment>
<dbReference type="OrthoDB" id="9802627at2"/>
<comment type="caution">
    <text evidence="3">The sequence shown here is derived from an EMBL/GenBank/DDBJ whole genome shotgun (WGS) entry which is preliminary data.</text>
</comment>
<dbReference type="SUPFAM" id="SSF56601">
    <property type="entry name" value="beta-lactamase/transpeptidase-like"/>
    <property type="match status" value="1"/>
</dbReference>
<dbReference type="Gene3D" id="3.40.710.10">
    <property type="entry name" value="DD-peptidase/beta-lactamase superfamily"/>
    <property type="match status" value="2"/>
</dbReference>
<dbReference type="PANTHER" id="PTHR30023:SF0">
    <property type="entry name" value="PENICILLIN-SENSITIVE CARBOXYPEPTIDASE A"/>
    <property type="match status" value="1"/>
</dbReference>
<evidence type="ECO:0000256" key="2">
    <source>
        <dbReference type="ARBA" id="ARBA00022801"/>
    </source>
</evidence>
<reference evidence="3 4" key="1">
    <citation type="submission" date="2017-10" db="EMBL/GenBank/DDBJ databases">
        <title>The draft genome sequence of Lewinella nigricans NBRC 102662.</title>
        <authorList>
            <person name="Wang K."/>
        </authorList>
    </citation>
    <scope>NUCLEOTIDE SEQUENCE [LARGE SCALE GENOMIC DNA]</scope>
    <source>
        <strain evidence="3 4">NBRC 102662</strain>
    </source>
</reference>
<gene>
    <name evidence="3" type="primary">dacB</name>
    <name evidence="3" type="ORF">CRP01_24085</name>
</gene>
<dbReference type="GO" id="GO:0000270">
    <property type="term" value="P:peptidoglycan metabolic process"/>
    <property type="evidence" value="ECO:0007669"/>
    <property type="project" value="TreeGrafter"/>
</dbReference>
<dbReference type="NCBIfam" id="TIGR00666">
    <property type="entry name" value="PBP4"/>
    <property type="match status" value="1"/>
</dbReference>
<dbReference type="Gene3D" id="3.50.80.20">
    <property type="entry name" value="D-Ala-D-Ala carboxypeptidase C, peptidase S13"/>
    <property type="match status" value="1"/>
</dbReference>
<dbReference type="InterPro" id="IPR000667">
    <property type="entry name" value="Peptidase_S13"/>
</dbReference>
<dbReference type="EMBL" id="PDUD01000028">
    <property type="protein sequence ID" value="PHN03954.1"/>
    <property type="molecule type" value="Genomic_DNA"/>
</dbReference>
<protein>
    <submittedName>
        <fullName evidence="3">D-alanyl-D-alanine carboxypeptidase/D-alanyl-D-alanine-endopeptidase</fullName>
    </submittedName>
</protein>
<dbReference type="RefSeq" id="WP_099152667.1">
    <property type="nucleotide sequence ID" value="NZ_PDUD01000028.1"/>
</dbReference>
<keyword evidence="3" id="KW-0645">Protease</keyword>
<dbReference type="Pfam" id="PF02113">
    <property type="entry name" value="Peptidase_S13"/>
    <property type="match status" value="1"/>
</dbReference>
<dbReference type="PRINTS" id="PR00922">
    <property type="entry name" value="DADACBPTASE3"/>
</dbReference>
<dbReference type="GO" id="GO:0006508">
    <property type="term" value="P:proteolysis"/>
    <property type="evidence" value="ECO:0007669"/>
    <property type="project" value="InterPro"/>
</dbReference>
<proteinExistence type="inferred from homology"/>